<protein>
    <submittedName>
        <fullName evidence="2">Uncharacterized protein</fullName>
    </submittedName>
</protein>
<keyword evidence="1" id="KW-0732">Signal</keyword>
<organism evidence="2 3">
    <name type="scientific">Lasius platythorax</name>
    <dbReference type="NCBI Taxonomy" id="488582"/>
    <lineage>
        <taxon>Eukaryota</taxon>
        <taxon>Metazoa</taxon>
        <taxon>Ecdysozoa</taxon>
        <taxon>Arthropoda</taxon>
        <taxon>Hexapoda</taxon>
        <taxon>Insecta</taxon>
        <taxon>Pterygota</taxon>
        <taxon>Neoptera</taxon>
        <taxon>Endopterygota</taxon>
        <taxon>Hymenoptera</taxon>
        <taxon>Apocrita</taxon>
        <taxon>Aculeata</taxon>
        <taxon>Formicoidea</taxon>
        <taxon>Formicidae</taxon>
        <taxon>Formicinae</taxon>
        <taxon>Lasius</taxon>
        <taxon>Lasius</taxon>
    </lineage>
</organism>
<dbReference type="Proteomes" id="UP001497644">
    <property type="component" value="Chromosome 4"/>
</dbReference>
<name>A0AAV2NQY8_9HYME</name>
<feature type="chain" id="PRO_5043651667" evidence="1">
    <location>
        <begin position="20"/>
        <end position="253"/>
    </location>
</feature>
<gene>
    <name evidence="2" type="ORF">LPLAT_LOCUS8720</name>
</gene>
<keyword evidence="3" id="KW-1185">Reference proteome</keyword>
<feature type="signal peptide" evidence="1">
    <location>
        <begin position="1"/>
        <end position="19"/>
    </location>
</feature>
<evidence type="ECO:0000256" key="1">
    <source>
        <dbReference type="SAM" id="SignalP"/>
    </source>
</evidence>
<accession>A0AAV2NQY8</accession>
<dbReference type="EMBL" id="OZ034827">
    <property type="protein sequence ID" value="CAL1682869.1"/>
    <property type="molecule type" value="Genomic_DNA"/>
</dbReference>
<evidence type="ECO:0000313" key="3">
    <source>
        <dbReference type="Proteomes" id="UP001497644"/>
    </source>
</evidence>
<proteinExistence type="predicted"/>
<dbReference type="AlphaFoldDB" id="A0AAV2NQY8"/>
<sequence>MRNVICILALLFAVYASEQDVIEPSSINFEELVNIHKKILEAILNDVLLFEKRIKQNLQVRFNDLRTQALLKVNNIINSAFENVNLSIEEGKKEGKKIDECYDYAKHNLETRKDNTIAELETCVQNGKTTMEAPLMNVANNIKEIKTLLTDLNAIIPKCYSSNHIKMQSCIAMNLVLIRSSLKQINSNAITLVNMTLTAYINIIRDVKNSVTKLVLDIRIFSKSIIIRTNSCAKNAPVDNLISTNNSKLIAIY</sequence>
<evidence type="ECO:0000313" key="2">
    <source>
        <dbReference type="EMBL" id="CAL1682869.1"/>
    </source>
</evidence>
<reference evidence="2" key="1">
    <citation type="submission" date="2024-04" db="EMBL/GenBank/DDBJ databases">
        <authorList>
            <consortium name="Molecular Ecology Group"/>
        </authorList>
    </citation>
    <scope>NUCLEOTIDE SEQUENCE</scope>
</reference>